<feature type="domain" description="Filamentous haemagglutinin FhaB/tRNA nuclease CdiA-like TPS" evidence="3">
    <location>
        <begin position="44"/>
        <end position="157"/>
    </location>
</feature>
<gene>
    <name evidence="4" type="ORF">MW290_25275</name>
</gene>
<dbReference type="SMART" id="SM00912">
    <property type="entry name" value="Haemagg_act"/>
    <property type="match status" value="1"/>
</dbReference>
<dbReference type="SUPFAM" id="SSF51126">
    <property type="entry name" value="Pectin lyase-like"/>
    <property type="match status" value="8"/>
</dbReference>
<accession>A0ABY4SAW2</accession>
<feature type="signal peptide" evidence="2">
    <location>
        <begin position="1"/>
        <end position="46"/>
    </location>
</feature>
<dbReference type="Gene3D" id="2.160.20.10">
    <property type="entry name" value="Single-stranded right-handed beta-helix, Pectin lyase-like"/>
    <property type="match status" value="1"/>
</dbReference>
<keyword evidence="1 2" id="KW-0732">Signal</keyword>
<dbReference type="InterPro" id="IPR050909">
    <property type="entry name" value="Bact_Autotransporter_VF"/>
</dbReference>
<evidence type="ECO:0000313" key="5">
    <source>
        <dbReference type="Proteomes" id="UP001056201"/>
    </source>
</evidence>
<dbReference type="PANTHER" id="PTHR12338">
    <property type="entry name" value="AUTOTRANSPORTER"/>
    <property type="match status" value="1"/>
</dbReference>
<reference evidence="4" key="1">
    <citation type="submission" date="2022-05" db="EMBL/GenBank/DDBJ databases">
        <title>An RpoN-dependent PEP-CTERM gene is involved in floc formation of an Aquincola tertiaricarbonis strain.</title>
        <authorList>
            <person name="Qiu D."/>
            <person name="Xia M."/>
        </authorList>
    </citation>
    <scope>NUCLEOTIDE SEQUENCE</scope>
    <source>
        <strain evidence="4">RN12</strain>
    </source>
</reference>
<dbReference type="Gene3D" id="2.160.20.20">
    <property type="match status" value="2"/>
</dbReference>
<organism evidence="4 5">
    <name type="scientific">Aquincola tertiaricarbonis</name>
    <dbReference type="NCBI Taxonomy" id="391953"/>
    <lineage>
        <taxon>Bacteria</taxon>
        <taxon>Pseudomonadati</taxon>
        <taxon>Pseudomonadota</taxon>
        <taxon>Betaproteobacteria</taxon>
        <taxon>Burkholderiales</taxon>
        <taxon>Sphaerotilaceae</taxon>
        <taxon>Aquincola</taxon>
    </lineage>
</organism>
<keyword evidence="5" id="KW-1185">Reference proteome</keyword>
<proteinExistence type="predicted"/>
<evidence type="ECO:0000313" key="4">
    <source>
        <dbReference type="EMBL" id="URI08883.1"/>
    </source>
</evidence>
<dbReference type="RefSeq" id="WP_250197102.1">
    <property type="nucleotide sequence ID" value="NZ_CP097636.1"/>
</dbReference>
<dbReference type="InterPro" id="IPR011050">
    <property type="entry name" value="Pectin_lyase_fold/virulence"/>
</dbReference>
<evidence type="ECO:0000256" key="1">
    <source>
        <dbReference type="ARBA" id="ARBA00022729"/>
    </source>
</evidence>
<dbReference type="Pfam" id="PF05860">
    <property type="entry name" value="TPS"/>
    <property type="match status" value="1"/>
</dbReference>
<protein>
    <submittedName>
        <fullName evidence="4">Autotransporter-associated beta strand repeat-containing protein</fullName>
    </submittedName>
</protein>
<name>A0ABY4SAW2_AQUTE</name>
<dbReference type="EMBL" id="CP097636">
    <property type="protein sequence ID" value="URI08883.1"/>
    <property type="molecule type" value="Genomic_DNA"/>
</dbReference>
<dbReference type="PANTHER" id="PTHR12338:SF5">
    <property type="entry name" value="ANTIGEN 43-RELATED"/>
    <property type="match status" value="1"/>
</dbReference>
<dbReference type="InterPro" id="IPR012332">
    <property type="entry name" value="Autotransporter_pectin_lyase_C"/>
</dbReference>
<evidence type="ECO:0000259" key="3">
    <source>
        <dbReference type="SMART" id="SM00912"/>
    </source>
</evidence>
<dbReference type="InterPro" id="IPR012334">
    <property type="entry name" value="Pectin_lyas_fold"/>
</dbReference>
<evidence type="ECO:0000256" key="2">
    <source>
        <dbReference type="SAM" id="SignalP"/>
    </source>
</evidence>
<dbReference type="InterPro" id="IPR008638">
    <property type="entry name" value="FhaB/CdiA-like_TPS"/>
</dbReference>
<feature type="chain" id="PRO_5046132471" evidence="2">
    <location>
        <begin position="47"/>
        <end position="3069"/>
    </location>
</feature>
<dbReference type="Proteomes" id="UP001056201">
    <property type="component" value="Chromosome 2"/>
</dbReference>
<dbReference type="InterPro" id="IPR013425">
    <property type="entry name" value="Autotrns_rpt"/>
</dbReference>
<sequence>MFRQPAARSRCAGAARPSRRPQAAAWVALKPVCLAAALAVAGPALALPGGAQVTSGQVQVGTPQGGQLVIRQDTAKAGIDWQGFSIGAGEKVQVQQPNASAVLFNRVVGADPSVILGQLQANGRVFLSNPRGILFGAGSQVSVGGLVATTLDIDPQALANGRYQLTRGIGQPGELRAEGDIQASGTVALVAPTLVQSGTISAARVGLAAAGAVQVDVEGDGLIFFNVRNEDLATRLSLLGSVLADGGSVEARAVARSGFADTVLNMDGIVRARGLGQREGRVVIDGGPAGITQVAGTVDVSGLQPGEQGGQATVLGEKVLLTGTARVDARGDAGGGTVLVGGNWQGKGPESNAQMTAVARGATLDASAQTQGDGGTVVLWSDQATRFQGQITARGGAAGGDGGQVEVSGKQYLAYQGSADLRAPAGRPGRLLLDPTDLTIQGGGADIDGDGTNGDLSTPTLAFADGGVNSVITATAVEQQLLTNPVLLQATNNIAVNAAITSSSGQSLTLNAGNNIDINQAIRLQGGTANLVLVANDPASGSASGTGRVAVNSTLEATGTVSLTRGGGTGVHAFANSNITAGNLLINGSSQLTGTNTWSVAGASGVVSSLGGTGSLTKQGTGVLSLSGTNTFSGGISAASGELQFSSAAAFPSGSAVNVNGGTLEVGALNLSAGTVTLSSGTINGTGGGSLSGTAFNVQSGAINAILTGTGALSKSTSNTVTLGAAATYSGGTTITDGTLQINTGGGLRNDGAVTVNGAGAVLALASGVDDQVGAVTLTSGSINGPGTLTSNVSFDVRNGSISAVLAGTAGLTKSTATTVTLSAANTYTGGTTVTDGTLQINSGGGLRDDGAVSINGGAAVLALASGVNDLVGAVTLITGSINGPGTLTSNTGFDIRSGSIGAVLDGGAGLAKSTNGTVTLSAANSYSGGTTVTDGTLQINSGGGLRDDGAVSINGGAAVLALASGVNDLVGAVTLISGSINGPGTLTSNTGFDVRSGSIGAVLAGGAGLAKSTNGTVTLSAANIYSGGTTITDGTLQINSGGGLRDDGAVNINGSAAVLALASGVNDIVGAVTLTNGSINGPGTLTSDVGFDVRNGSINTVLAGNGGLTKTTAGGANTVTVTAAQTYSGGTTISDGTLQINSGGGLLNTGAVNINGSTAVLALASGVNDIVGAVTLTNGSINGPGTLTSDVGFDVRNGSINTALAGNGGLTKTTAGGANTVTVTAAQTYGGGTTISDGTLQINSGGGLLNTGALNINGGTAVLALASGVNDLVGAVTLTNGSINGPGTLTSNTDFEVRNGSISAALAGSGGVNKTTNGTVTITAGQSYLGDTDIVTGTLRVSGGGNLSSGGVTLASTSAELDIVGTTIGNTLTSNGGVINSSTGGGTYSGTATLSATTTVRSGDATTGLTVSGNLGGSGGLVKDGSGRVTLSGTNSYAGSTLVSDGTLRMGSATALPNATALTIDGLNATLDLNGFSDTAASLRLANGSITGGTLTAASYALEAGTLAATLAGSGASTKSTGGIVTVTAAQTYTGGTAISGGTLQINSGGGLSNSGSVTINGSGAALGLAAGVNDQVGAVSLVNGSINGPGTLTSNSGFDLRDGSVSAVLAGSAAVTKTTNGTVSLGAANTYSGGTTISDGILQIGSGGGLLDTGALIVNGSAAALALAAGVNDQVGAVTLANGSITGPGTLTSNNGPTGFDLRNGTVSAVLAGSAGVTKTTNGTVTFSTGNVYTGTTAVNVGTLRLDGGAARAGQGAATLAAAGTLDLRNGAVLANPTLASAGGTVDVSAGNSRIDSATTLTGTTTLQVANGASLQLQGAVTGSGGLRKSGQGTAVLSAANGFAGDVALDEGTLQLSGTAATAGTGALNLAAGAGLALSGGATLTNTSLLSQGGTVSSGTGGGSIQSPITLAATTTFSVGDAASGLNLLGAVDGPALADLVKAGVGRLTLAADNRYVGATLVNAGTLATQGDERLPDTTALQLQPGSTLVLGGTETIGLLSGSGPAQLGGFALAAGAAGDSSYGGNLTGTAGSQLTKQGGSRFSLQGTVDVSRVAVQQGTLLLAGASDQAATAALQVAQTGTVELQGDKTVAELQLAGQLLAGTAGATLSTPGVYALQDGALVQANLGAGALTSNGATQLQGLSAATSVAVQSGTLTLSGANRLAASAQVQVLAGATLSLADAQTLGQLALSGSLSGGGLLTAQLAALSSGSVFTPLSVASFTSDGTSVIGAAVAASGTAQLQSGLLTLDGGTLAAPVIDVAGGTLATTSAGRLSAAELQVRNGAALQLAGAETVGNLLVQGRIDGPGSLTSSEAVMDGGSLNAALSTATLRSPGGGTLAAAVQAGSTSVTGGSLLVDTAGTLQSPTIAVQGGELRTASANRLLGDTQLSLGNGARLTLGGDQTLNRLADAAGTDGSALLTLVSGALTVGDASDATFSGRISGDGGLTKQGAGTFTLASATDNDFTGATRVLAGTLSIARDGLLGRAPAGATAGQLLLDGGTLRVTASTELAASRGLALQGAGGTLEVAEGQTLTYNGVAADGASSGRLTKTGGGTLSLGGANVYTGSTTVQAGRLRTVGNERLPDATALTIASGATLELGGAETLQSLDAQGAASLAGSVTTRGDQRYAAPVTVVATAPIRLVAGGALSATAAGNDWHTSATQPLSIDAASVQLSTLQASGGAHADLLLGDLRVTAGDSRIDAGLLTLAGAWSLEGSAQLALVSHATPTYAAADVAPGVVDPDGRVLHVASDVITQSTGSRITSADGSGLLLVSVAGGSIRLGQEANDFGGHVAALSSNGATLTPTSFGSAWTANVEGGAVNVALPARQSVITLAGQNLRIGSQTLALDGGGSLTVNGLAGDLVRLTAGTLRTDPGSLIRARLWYNDAAFGTIRSTPGLQLTLLDPLAYEGSSTFGNSDAPIAVEVGAITTDAPRAGLSAGFVQVLPKNGARGSTAIYLTGPRIAAGLYSFFHDGAGQLSEVPVLYNGFLPASPQLSGSLSSVASVSEQARKERFEEAVRTENVAVRLRAGVIAEVGPGRPATQGSDGIRLPEQCEPSWPALDCAK</sequence>
<dbReference type="Pfam" id="PF12951">
    <property type="entry name" value="PATR"/>
    <property type="match status" value="15"/>
</dbReference>
<dbReference type="NCBIfam" id="TIGR02601">
    <property type="entry name" value="autotrns_rpt"/>
    <property type="match status" value="15"/>
</dbReference>
<dbReference type="NCBIfam" id="TIGR01901">
    <property type="entry name" value="adhes_NPXG"/>
    <property type="match status" value="1"/>
</dbReference>